<sequence length="65" mass="7592">MHVPRDHCPPRSYSNDIHPLALDGKHGFEQSTHLLNYLYPPLYRCEHDAVQDTRPVFSTITETHH</sequence>
<keyword evidence="2" id="KW-1185">Reference proteome</keyword>
<evidence type="ECO:0000313" key="1">
    <source>
        <dbReference type="EMBL" id="SIR93369.1"/>
    </source>
</evidence>
<evidence type="ECO:0000313" key="2">
    <source>
        <dbReference type="Proteomes" id="UP000186914"/>
    </source>
</evidence>
<organism evidence="1 2">
    <name type="scientific">Haladaptatus litoreus</name>
    <dbReference type="NCBI Taxonomy" id="553468"/>
    <lineage>
        <taxon>Archaea</taxon>
        <taxon>Methanobacteriati</taxon>
        <taxon>Methanobacteriota</taxon>
        <taxon>Stenosarchaea group</taxon>
        <taxon>Halobacteria</taxon>
        <taxon>Halobacteriales</taxon>
        <taxon>Haladaptataceae</taxon>
        <taxon>Haladaptatus</taxon>
    </lineage>
</organism>
<proteinExistence type="predicted"/>
<gene>
    <name evidence="1" type="ORF">SAMN05421858_4654</name>
</gene>
<reference evidence="2" key="1">
    <citation type="submission" date="2017-01" db="EMBL/GenBank/DDBJ databases">
        <authorList>
            <person name="Varghese N."/>
            <person name="Submissions S."/>
        </authorList>
    </citation>
    <scope>NUCLEOTIDE SEQUENCE [LARGE SCALE GENOMIC DNA]</scope>
    <source>
        <strain evidence="2">CGMCC 1.7737</strain>
    </source>
</reference>
<protein>
    <submittedName>
        <fullName evidence="1">Uncharacterized protein</fullName>
    </submittedName>
</protein>
<dbReference type="Proteomes" id="UP000186914">
    <property type="component" value="Unassembled WGS sequence"/>
</dbReference>
<dbReference type="EMBL" id="FTNO01000007">
    <property type="protein sequence ID" value="SIR93369.1"/>
    <property type="molecule type" value="Genomic_DNA"/>
</dbReference>
<accession>A0A1N7EZ54</accession>
<dbReference type="AlphaFoldDB" id="A0A1N7EZ54"/>
<name>A0A1N7EZ54_9EURY</name>